<keyword evidence="1" id="KW-0472">Membrane</keyword>
<feature type="transmembrane region" description="Helical" evidence="1">
    <location>
        <begin position="45"/>
        <end position="62"/>
    </location>
</feature>
<dbReference type="RefSeq" id="WP_232233322.1">
    <property type="nucleotide sequence ID" value="NZ_DAMBUX010000001.1"/>
</dbReference>
<evidence type="ECO:0000256" key="1">
    <source>
        <dbReference type="SAM" id="Phobius"/>
    </source>
</evidence>
<feature type="transmembrane region" description="Helical" evidence="1">
    <location>
        <begin position="83"/>
        <end position="104"/>
    </location>
</feature>
<evidence type="ECO:0000313" key="2">
    <source>
        <dbReference type="EMBL" id="TWH82444.1"/>
    </source>
</evidence>
<dbReference type="EMBL" id="VLKH01000002">
    <property type="protein sequence ID" value="TWH82444.1"/>
    <property type="molecule type" value="Genomic_DNA"/>
</dbReference>
<protein>
    <submittedName>
        <fullName evidence="2">Stage III sporulation protein AD</fullName>
    </submittedName>
</protein>
<sequence length="147" mass="16983">MICSWRLNQYSTCIDKNDMLLAKIIFIAVITVILSITISKFNPEFKVYITAIFGILVVYILFRELRTYVLEIVNLFNRYNLKTEYFSTILKIVGIAYICDFISLLCKDLSYESVGKKVEIAGKIIILIYSMDVIKIFLDQILLLVNG</sequence>
<dbReference type="InterPro" id="IPR025664">
    <property type="entry name" value="Spore_III_AC/AD"/>
</dbReference>
<keyword evidence="1" id="KW-1133">Transmembrane helix</keyword>
<organism evidence="2 3">
    <name type="scientific">Sedimentibacter saalensis</name>
    <dbReference type="NCBI Taxonomy" id="130788"/>
    <lineage>
        <taxon>Bacteria</taxon>
        <taxon>Bacillati</taxon>
        <taxon>Bacillota</taxon>
        <taxon>Tissierellia</taxon>
        <taxon>Sedimentibacter</taxon>
    </lineage>
</organism>
<keyword evidence="3" id="KW-1185">Reference proteome</keyword>
<feature type="transmembrane region" description="Helical" evidence="1">
    <location>
        <begin position="20"/>
        <end position="39"/>
    </location>
</feature>
<dbReference type="Proteomes" id="UP000315343">
    <property type="component" value="Unassembled WGS sequence"/>
</dbReference>
<reference evidence="2 3" key="1">
    <citation type="submission" date="2019-07" db="EMBL/GenBank/DDBJ databases">
        <title>Genomic Encyclopedia of Type Strains, Phase I: the one thousand microbial genomes (KMG-I) project.</title>
        <authorList>
            <person name="Kyrpides N."/>
        </authorList>
    </citation>
    <scope>NUCLEOTIDE SEQUENCE [LARGE SCALE GENOMIC DNA]</scope>
    <source>
        <strain evidence="2 3">DSM 13558</strain>
    </source>
</reference>
<evidence type="ECO:0000313" key="3">
    <source>
        <dbReference type="Proteomes" id="UP000315343"/>
    </source>
</evidence>
<keyword evidence="1" id="KW-0812">Transmembrane</keyword>
<comment type="caution">
    <text evidence="2">The sequence shown here is derived from an EMBL/GenBank/DDBJ whole genome shotgun (WGS) entry which is preliminary data.</text>
</comment>
<dbReference type="AlphaFoldDB" id="A0A562JI20"/>
<feature type="transmembrane region" description="Helical" evidence="1">
    <location>
        <begin position="124"/>
        <end position="145"/>
    </location>
</feature>
<name>A0A562JI20_9FIRM</name>
<gene>
    <name evidence="2" type="ORF">LY60_00742</name>
</gene>
<proteinExistence type="predicted"/>
<accession>A0A562JI20</accession>
<dbReference type="Pfam" id="PF06686">
    <property type="entry name" value="SpoIIIAC"/>
    <property type="match status" value="1"/>
</dbReference>